<evidence type="ECO:0000256" key="2">
    <source>
        <dbReference type="ARBA" id="ARBA00022723"/>
    </source>
</evidence>
<keyword evidence="5" id="KW-0732">Signal</keyword>
<evidence type="ECO:0000256" key="1">
    <source>
        <dbReference type="ARBA" id="ARBA00022617"/>
    </source>
</evidence>
<evidence type="ECO:0000259" key="6">
    <source>
        <dbReference type="PROSITE" id="PS51007"/>
    </source>
</evidence>
<evidence type="ECO:0000256" key="5">
    <source>
        <dbReference type="SAM" id="SignalP"/>
    </source>
</evidence>
<dbReference type="PROSITE" id="PS51007">
    <property type="entry name" value="CYTC"/>
    <property type="match status" value="1"/>
</dbReference>
<dbReference type="InterPro" id="IPR051459">
    <property type="entry name" value="Cytochrome_c-type_DH"/>
</dbReference>
<keyword evidence="2 4" id="KW-0479">Metal-binding</keyword>
<dbReference type="RefSeq" id="WP_092584844.1">
    <property type="nucleotide sequence ID" value="NZ_FMTM01000002.1"/>
</dbReference>
<feature type="chain" id="PRO_5011482993" evidence="5">
    <location>
        <begin position="26"/>
        <end position="176"/>
    </location>
</feature>
<feature type="domain" description="Cytochrome c" evidence="6">
    <location>
        <begin position="29"/>
        <end position="141"/>
    </location>
</feature>
<keyword evidence="3 4" id="KW-0408">Iron</keyword>
<dbReference type="EMBL" id="FMTM01000002">
    <property type="protein sequence ID" value="SCW50457.1"/>
    <property type="molecule type" value="Genomic_DNA"/>
</dbReference>
<gene>
    <name evidence="7" type="ORF">SAMN02927900_02150</name>
</gene>
<dbReference type="Proteomes" id="UP000199542">
    <property type="component" value="Unassembled WGS sequence"/>
</dbReference>
<organism evidence="7 8">
    <name type="scientific">Rhizobium mongolense subsp. loessense</name>
    <dbReference type="NCBI Taxonomy" id="158890"/>
    <lineage>
        <taxon>Bacteria</taxon>
        <taxon>Pseudomonadati</taxon>
        <taxon>Pseudomonadota</taxon>
        <taxon>Alphaproteobacteria</taxon>
        <taxon>Hyphomicrobiales</taxon>
        <taxon>Rhizobiaceae</taxon>
        <taxon>Rhizobium/Agrobacterium group</taxon>
        <taxon>Rhizobium</taxon>
    </lineage>
</organism>
<accession>A0A1G4R1B8</accession>
<dbReference type="InterPro" id="IPR009056">
    <property type="entry name" value="Cyt_c-like_dom"/>
</dbReference>
<dbReference type="InterPro" id="IPR036909">
    <property type="entry name" value="Cyt_c-like_dom_sf"/>
</dbReference>
<dbReference type="GO" id="GO:0020037">
    <property type="term" value="F:heme binding"/>
    <property type="evidence" value="ECO:0007669"/>
    <property type="project" value="InterPro"/>
</dbReference>
<dbReference type="SUPFAM" id="SSF46626">
    <property type="entry name" value="Cytochrome c"/>
    <property type="match status" value="1"/>
</dbReference>
<dbReference type="Gene3D" id="1.10.760.10">
    <property type="entry name" value="Cytochrome c-like domain"/>
    <property type="match status" value="1"/>
</dbReference>
<dbReference type="GO" id="GO:0046872">
    <property type="term" value="F:metal ion binding"/>
    <property type="evidence" value="ECO:0007669"/>
    <property type="project" value="UniProtKB-KW"/>
</dbReference>
<evidence type="ECO:0000313" key="8">
    <source>
        <dbReference type="Proteomes" id="UP000199542"/>
    </source>
</evidence>
<dbReference type="AlphaFoldDB" id="A0A1G4R1B8"/>
<feature type="signal peptide" evidence="5">
    <location>
        <begin position="1"/>
        <end position="25"/>
    </location>
</feature>
<evidence type="ECO:0000313" key="7">
    <source>
        <dbReference type="EMBL" id="SCW50457.1"/>
    </source>
</evidence>
<reference evidence="7 8" key="1">
    <citation type="submission" date="2016-10" db="EMBL/GenBank/DDBJ databases">
        <authorList>
            <person name="de Groot N.N."/>
        </authorList>
    </citation>
    <scope>NUCLEOTIDE SEQUENCE [LARGE SCALE GENOMIC DNA]</scope>
    <source>
        <strain evidence="7 8">CGMCC 1.3401</strain>
    </source>
</reference>
<name>A0A1G4R1B8_9HYPH</name>
<proteinExistence type="predicted"/>
<dbReference type="GO" id="GO:0009055">
    <property type="term" value="F:electron transfer activity"/>
    <property type="evidence" value="ECO:0007669"/>
    <property type="project" value="InterPro"/>
</dbReference>
<dbReference type="PANTHER" id="PTHR35008">
    <property type="entry name" value="BLL4482 PROTEIN-RELATED"/>
    <property type="match status" value="1"/>
</dbReference>
<evidence type="ECO:0000256" key="3">
    <source>
        <dbReference type="ARBA" id="ARBA00023004"/>
    </source>
</evidence>
<protein>
    <submittedName>
        <fullName evidence="7">Cytochrome c, mono-and diheme variants</fullName>
    </submittedName>
</protein>
<dbReference type="PANTHER" id="PTHR35008:SF8">
    <property type="entry name" value="ALCOHOL DEHYDROGENASE CYTOCHROME C SUBUNIT"/>
    <property type="match status" value="1"/>
</dbReference>
<keyword evidence="1 4" id="KW-0349">Heme</keyword>
<evidence type="ECO:0000256" key="4">
    <source>
        <dbReference type="PROSITE-ProRule" id="PRU00433"/>
    </source>
</evidence>
<sequence length="176" mass="18644">MLRLSARFAFLAASVLGLQPSIAPAADDTLIARGEYLVTIGGCNDCHTPGYFFGKPDSSRFLGGSEVGFEIPGEGVFVGSNITPDKETGIGSWTREQIVTAIQTGQRPDGRALAPIMPWHAFAKLTEEDVTSIAAFLQSLKPVSHQVPGPFKPGEKVSTFMFRILPPGEAAAAAPN</sequence>